<evidence type="ECO:0000256" key="2">
    <source>
        <dbReference type="ARBA" id="ARBA00022485"/>
    </source>
</evidence>
<dbReference type="InterPro" id="IPR006638">
    <property type="entry name" value="Elp3/MiaA/NifB-like_rSAM"/>
</dbReference>
<dbReference type="PROSITE" id="PS51918">
    <property type="entry name" value="RADICAL_SAM"/>
    <property type="match status" value="1"/>
</dbReference>
<feature type="binding site" evidence="12">
    <location>
        <position position="121"/>
    </location>
    <ligand>
        <name>GTP</name>
        <dbReference type="ChEBI" id="CHEBI:37565"/>
    </ligand>
</feature>
<dbReference type="Proteomes" id="UP000006465">
    <property type="component" value="Chromosome"/>
</dbReference>
<keyword evidence="3 12" id="KW-0949">S-adenosyl-L-methionine</keyword>
<dbReference type="SFLD" id="SFLDG01383">
    <property type="entry name" value="cyclic_pyranopterin_phosphate"/>
    <property type="match status" value="1"/>
</dbReference>
<dbReference type="GO" id="GO:1904047">
    <property type="term" value="F:S-adenosyl-L-methionine binding"/>
    <property type="evidence" value="ECO:0007669"/>
    <property type="project" value="UniProtKB-UniRule"/>
</dbReference>
<dbReference type="AlphaFoldDB" id="A0AAU8PNE1"/>
<feature type="binding site" evidence="12">
    <location>
        <position position="90"/>
    </location>
    <ligand>
        <name>S-adenosyl-L-methionine</name>
        <dbReference type="ChEBI" id="CHEBI:59789"/>
    </ligand>
</feature>
<evidence type="ECO:0000256" key="10">
    <source>
        <dbReference type="ARBA" id="ARBA00023239"/>
    </source>
</evidence>
<accession>A0AAU8PNE1</accession>
<evidence type="ECO:0000256" key="4">
    <source>
        <dbReference type="ARBA" id="ARBA00022723"/>
    </source>
</evidence>
<dbReference type="RefSeq" id="WP_014366507.1">
    <property type="nucleotide sequence ID" value="NC_017945.3"/>
</dbReference>
<proteinExistence type="inferred from homology"/>
<dbReference type="InterPro" id="IPR058240">
    <property type="entry name" value="rSAM_sf"/>
</dbReference>
<dbReference type="GO" id="GO:0061799">
    <property type="term" value="F:cyclic pyranopterin monophosphate synthase activity"/>
    <property type="evidence" value="ECO:0007669"/>
    <property type="project" value="TreeGrafter"/>
</dbReference>
<keyword evidence="10 12" id="KW-0456">Lyase</keyword>
<evidence type="ECO:0000259" key="13">
    <source>
        <dbReference type="PROSITE" id="PS51918"/>
    </source>
</evidence>
<feature type="binding site" evidence="12">
    <location>
        <position position="299"/>
    </location>
    <ligand>
        <name>[4Fe-4S] cluster</name>
        <dbReference type="ChEBI" id="CHEBI:49883"/>
        <label>2</label>
        <note>4Fe-4S-substrate</note>
    </ligand>
</feature>
<dbReference type="CDD" id="cd21117">
    <property type="entry name" value="Twitch_MoaA"/>
    <property type="match status" value="1"/>
</dbReference>
<dbReference type="InterPro" id="IPR050105">
    <property type="entry name" value="MoCo_biosynth_MoaA/MoaC"/>
</dbReference>
<dbReference type="Pfam" id="PF06463">
    <property type="entry name" value="Mob_synth_C"/>
    <property type="match status" value="1"/>
</dbReference>
<comment type="function">
    <text evidence="12">Catalyzes the cyclization of GTP to (8S)-3',8-cyclo-7,8-dihydroguanosine 5'-triphosphate.</text>
</comment>
<feature type="binding site" evidence="12">
    <location>
        <position position="46"/>
    </location>
    <ligand>
        <name>[4Fe-4S] cluster</name>
        <dbReference type="ChEBI" id="CHEBI:49883"/>
        <label>1</label>
        <note>4Fe-4S-S-AdoMet</note>
    </ligand>
</feature>
<dbReference type="CDD" id="cd01335">
    <property type="entry name" value="Radical_SAM"/>
    <property type="match status" value="1"/>
</dbReference>
<feature type="binding site" evidence="12">
    <location>
        <position position="35"/>
    </location>
    <ligand>
        <name>GTP</name>
        <dbReference type="ChEBI" id="CHEBI:37565"/>
    </ligand>
</feature>
<reference evidence="14 15" key="1">
    <citation type="journal article" date="2013" name="J. Biotechnol.">
        <title>Genome sequence of Corynebacterium pseudotuberculosis biovar equi strain 258 and prediction of antigenic targets to improve biotechnological vaccine production.</title>
        <authorList>
            <person name="Soares S.C."/>
            <person name="Trost E."/>
            <person name="Ramos R.T."/>
            <person name="Carneiro A.R."/>
            <person name="Santos A.R."/>
            <person name="Pinto A.C."/>
            <person name="Barbosa E."/>
            <person name="Aburjaile F."/>
            <person name="Ali A."/>
            <person name="Diniz C.A."/>
            <person name="Hassan S.S."/>
            <person name="Fiaux K."/>
            <person name="Guimaraes L.C."/>
            <person name="Bakhtiar S.M."/>
            <person name="Pereira U."/>
            <person name="Almeida S.S."/>
            <person name="Abreu V.A."/>
            <person name="Rocha F.S."/>
            <person name="Dorella F.A."/>
            <person name="Miyoshi A."/>
            <person name="Silva A."/>
            <person name="Azevedo V."/>
            <person name="Tauch A."/>
        </authorList>
    </citation>
    <scope>NUCLEOTIDE SEQUENCE [LARGE SCALE GENOMIC DNA]</scope>
    <source>
        <strain evidence="14 15">258</strain>
    </source>
</reference>
<evidence type="ECO:0000256" key="12">
    <source>
        <dbReference type="HAMAP-Rule" id="MF_01225"/>
    </source>
</evidence>
<comment type="subunit">
    <text evidence="12">Monomer and homodimer.</text>
</comment>
<comment type="similarity">
    <text evidence="12">Belongs to the radical SAM superfamily. MoaA family.</text>
</comment>
<dbReference type="SUPFAM" id="SSF102114">
    <property type="entry name" value="Radical SAM enzymes"/>
    <property type="match status" value="1"/>
</dbReference>
<keyword evidence="9 12" id="KW-0501">Molybdenum cofactor biosynthesis</keyword>
<feature type="domain" description="Radical SAM core" evidence="13">
    <location>
        <begin position="26"/>
        <end position="248"/>
    </location>
</feature>
<comment type="catalytic activity">
    <reaction evidence="11 12">
        <text>GTP + AH2 + S-adenosyl-L-methionine = (8S)-3',8-cyclo-7,8-dihydroguanosine 5'-triphosphate + 5'-deoxyadenosine + L-methionine + A + H(+)</text>
        <dbReference type="Rhea" id="RHEA:49576"/>
        <dbReference type="ChEBI" id="CHEBI:13193"/>
        <dbReference type="ChEBI" id="CHEBI:15378"/>
        <dbReference type="ChEBI" id="CHEBI:17319"/>
        <dbReference type="ChEBI" id="CHEBI:17499"/>
        <dbReference type="ChEBI" id="CHEBI:37565"/>
        <dbReference type="ChEBI" id="CHEBI:57844"/>
        <dbReference type="ChEBI" id="CHEBI:59789"/>
        <dbReference type="ChEBI" id="CHEBI:131766"/>
        <dbReference type="EC" id="4.1.99.22"/>
    </reaction>
</comment>
<gene>
    <name evidence="12 14" type="primary">moaA</name>
    <name evidence="14" type="ORF">CP258_02010</name>
</gene>
<dbReference type="Pfam" id="PF04055">
    <property type="entry name" value="Radical_SAM"/>
    <property type="match status" value="1"/>
</dbReference>
<dbReference type="InterPro" id="IPR013483">
    <property type="entry name" value="MoaA"/>
</dbReference>
<keyword evidence="6 12" id="KW-0408">Iron</keyword>
<dbReference type="GO" id="GO:0006777">
    <property type="term" value="P:Mo-molybdopterin cofactor biosynthetic process"/>
    <property type="evidence" value="ECO:0007669"/>
    <property type="project" value="UniProtKB-UniRule"/>
</dbReference>
<evidence type="ECO:0000313" key="15">
    <source>
        <dbReference type="Proteomes" id="UP000006465"/>
    </source>
</evidence>
<dbReference type="SFLD" id="SFLDG01067">
    <property type="entry name" value="SPASM/twitch_domain_containing"/>
    <property type="match status" value="1"/>
</dbReference>
<dbReference type="PANTHER" id="PTHR22960:SF0">
    <property type="entry name" value="MOLYBDENUM COFACTOR BIOSYNTHESIS PROTEIN 1"/>
    <property type="match status" value="1"/>
</dbReference>
<evidence type="ECO:0000256" key="3">
    <source>
        <dbReference type="ARBA" id="ARBA00022691"/>
    </source>
</evidence>
<feature type="binding site" evidence="12">
    <location>
        <begin position="287"/>
        <end position="289"/>
    </location>
    <ligand>
        <name>GTP</name>
        <dbReference type="ChEBI" id="CHEBI:37565"/>
    </ligand>
</feature>
<name>A0AAU8PNE1_CORPS</name>
<dbReference type="InterPro" id="IPR013785">
    <property type="entry name" value="Aldolase_TIM"/>
</dbReference>
<dbReference type="InterPro" id="IPR010505">
    <property type="entry name" value="MoaA_twitch"/>
</dbReference>
<sequence>MPPALPYTANRPAQHNGHSTYSLVDTFGRIATDLRVSLTDKCNLRCTYCMPAEGLHWMPTPHLLTDDEVIRLVRIAVTRLNVTSVRFTGGEPLLRKSLERIVAATHKTLGPNGQPPSIALTTNGLGLDKRIDSLVTAGLNRINISLDSMDPQRYASLSRRARLEDVLSGIDAAIRAGVAPIKINTVVMPGVNEEDILPLATFCLSKGLQLRFIEQMPIGAEGNWDKKSMITADHILETLSRKIALSPAQSPRGHAPAELWDATYGEHQGSIGVIAAVTQPFCGACDRTRLTADGAIRNCLFAHDELSLRDMMRDGASDDDLVRAWKDHAYTKAAGHGINDHNFLQPTRTMSAIGG</sequence>
<feature type="binding site" evidence="12">
    <location>
        <position position="48"/>
    </location>
    <ligand>
        <name>S-adenosyl-L-methionine</name>
        <dbReference type="ChEBI" id="CHEBI:59789"/>
    </ligand>
</feature>
<keyword evidence="8 12" id="KW-0342">GTP-binding</keyword>
<feature type="binding site" evidence="12">
    <location>
        <position position="216"/>
    </location>
    <ligand>
        <name>S-adenosyl-L-methionine</name>
        <dbReference type="ChEBI" id="CHEBI:59789"/>
    </ligand>
</feature>
<evidence type="ECO:0000256" key="5">
    <source>
        <dbReference type="ARBA" id="ARBA00022741"/>
    </source>
</evidence>
<feature type="binding site" evidence="12">
    <location>
        <position position="182"/>
    </location>
    <ligand>
        <name>GTP</name>
        <dbReference type="ChEBI" id="CHEBI:37565"/>
    </ligand>
</feature>
<dbReference type="HAMAP" id="MF_01225_B">
    <property type="entry name" value="MoaA_B"/>
    <property type="match status" value="1"/>
</dbReference>
<keyword evidence="4 12" id="KW-0479">Metal-binding</keyword>
<comment type="cofactor">
    <cofactor evidence="12">
        <name>[4Fe-4S] cluster</name>
        <dbReference type="ChEBI" id="CHEBI:49883"/>
    </cofactor>
    <text evidence="12">Binds 2 [4Fe-4S] clusters. Binds 1 [4Fe-4S] cluster coordinated with 3 cysteines and an exchangeable S-adenosyl-L-methionine and 1 [4Fe-4S] cluster coordinated with 3 cysteines and the GTP-derived substrate.</text>
</comment>
<comment type="pathway">
    <text evidence="12">Cofactor biosynthesis; molybdopterin biosynthesis.</text>
</comment>
<feature type="binding site" evidence="12">
    <location>
        <position position="145"/>
    </location>
    <ligand>
        <name>S-adenosyl-L-methionine</name>
        <dbReference type="ChEBI" id="CHEBI:59789"/>
    </ligand>
</feature>
<organism evidence="14 15">
    <name type="scientific">Corynebacterium pseudotuberculosis 258</name>
    <dbReference type="NCBI Taxonomy" id="1168865"/>
    <lineage>
        <taxon>Bacteria</taxon>
        <taxon>Bacillati</taxon>
        <taxon>Actinomycetota</taxon>
        <taxon>Actinomycetes</taxon>
        <taxon>Mycobacteriales</taxon>
        <taxon>Corynebacteriaceae</taxon>
        <taxon>Corynebacterium</taxon>
    </lineage>
</organism>
<evidence type="ECO:0000256" key="1">
    <source>
        <dbReference type="ARBA" id="ARBA00012167"/>
    </source>
</evidence>
<feature type="binding site" evidence="12">
    <location>
        <position position="282"/>
    </location>
    <ligand>
        <name>[4Fe-4S] cluster</name>
        <dbReference type="ChEBI" id="CHEBI:49883"/>
        <label>2</label>
        <note>4Fe-4S-substrate</note>
    </ligand>
</feature>
<dbReference type="GO" id="GO:0005525">
    <property type="term" value="F:GTP binding"/>
    <property type="evidence" value="ECO:0007669"/>
    <property type="project" value="UniProtKB-UniRule"/>
</dbReference>
<dbReference type="InterPro" id="IPR040064">
    <property type="entry name" value="MoaA-like"/>
</dbReference>
<dbReference type="GO" id="GO:0051539">
    <property type="term" value="F:4 iron, 4 sulfur cluster binding"/>
    <property type="evidence" value="ECO:0007669"/>
    <property type="project" value="UniProtKB-UniRule"/>
</dbReference>
<protein>
    <recommendedName>
        <fullName evidence="1 12">GTP 3',8-cyclase</fullName>
        <ecNumber evidence="1 12">4.1.99.22</ecNumber>
    </recommendedName>
    <alternativeName>
        <fullName evidence="12">Molybdenum cofactor biosynthesis protein A</fullName>
    </alternativeName>
</protein>
<dbReference type="PROSITE" id="PS01305">
    <property type="entry name" value="MOAA_NIFB_PQQE"/>
    <property type="match status" value="1"/>
</dbReference>
<evidence type="ECO:0000256" key="6">
    <source>
        <dbReference type="ARBA" id="ARBA00023004"/>
    </source>
</evidence>
<dbReference type="SFLD" id="SFLDG01386">
    <property type="entry name" value="main_SPASM_domain-containing"/>
    <property type="match status" value="1"/>
</dbReference>
<dbReference type="EMBL" id="CP003540">
    <property type="protein sequence ID" value="AFK16020.2"/>
    <property type="molecule type" value="Genomic_DNA"/>
</dbReference>
<dbReference type="NCBIfam" id="TIGR02666">
    <property type="entry name" value="moaA"/>
    <property type="match status" value="1"/>
</dbReference>
<feature type="binding site" evidence="12">
    <location>
        <position position="86"/>
    </location>
    <ligand>
        <name>GTP</name>
        <dbReference type="ChEBI" id="CHEBI:37565"/>
    </ligand>
</feature>
<keyword evidence="5 12" id="KW-0547">Nucleotide-binding</keyword>
<dbReference type="GO" id="GO:0061798">
    <property type="term" value="F:GTP 3',8'-cyclase activity"/>
    <property type="evidence" value="ECO:0007669"/>
    <property type="project" value="UniProtKB-UniRule"/>
</dbReference>
<dbReference type="Gene3D" id="3.20.20.70">
    <property type="entry name" value="Aldolase class I"/>
    <property type="match status" value="1"/>
</dbReference>
<feature type="binding site" evidence="12">
    <location>
        <position position="49"/>
    </location>
    <ligand>
        <name>[4Fe-4S] cluster</name>
        <dbReference type="ChEBI" id="CHEBI:49883"/>
        <label>1</label>
        <note>4Fe-4S-S-AdoMet</note>
    </ligand>
</feature>
<dbReference type="EC" id="4.1.99.22" evidence="1 12"/>
<evidence type="ECO:0000256" key="8">
    <source>
        <dbReference type="ARBA" id="ARBA00023134"/>
    </source>
</evidence>
<keyword evidence="2 12" id="KW-0004">4Fe-4S</keyword>
<dbReference type="SFLD" id="SFLDS00029">
    <property type="entry name" value="Radical_SAM"/>
    <property type="match status" value="1"/>
</dbReference>
<dbReference type="KEGG" id="coe:CP258_02010"/>
<evidence type="ECO:0000256" key="7">
    <source>
        <dbReference type="ARBA" id="ARBA00023014"/>
    </source>
</evidence>
<feature type="binding site" evidence="12">
    <location>
        <position position="285"/>
    </location>
    <ligand>
        <name>[4Fe-4S] cluster</name>
        <dbReference type="ChEBI" id="CHEBI:49883"/>
        <label>2</label>
        <note>4Fe-4S-substrate</note>
    </ligand>
</feature>
<dbReference type="InterPro" id="IPR007197">
    <property type="entry name" value="rSAM"/>
</dbReference>
<keyword evidence="7 12" id="KW-0411">Iron-sulfur</keyword>
<evidence type="ECO:0000313" key="14">
    <source>
        <dbReference type="EMBL" id="AFK16020.2"/>
    </source>
</evidence>
<dbReference type="PANTHER" id="PTHR22960">
    <property type="entry name" value="MOLYBDOPTERIN COFACTOR SYNTHESIS PROTEIN A"/>
    <property type="match status" value="1"/>
</dbReference>
<feature type="binding site" evidence="12">
    <location>
        <position position="42"/>
    </location>
    <ligand>
        <name>[4Fe-4S] cluster</name>
        <dbReference type="ChEBI" id="CHEBI:49883"/>
        <label>1</label>
        <note>4Fe-4S-S-AdoMet</note>
    </ligand>
</feature>
<dbReference type="InterPro" id="IPR000385">
    <property type="entry name" value="MoaA_NifB_PqqE_Fe-S-bd_CS"/>
</dbReference>
<evidence type="ECO:0000256" key="11">
    <source>
        <dbReference type="ARBA" id="ARBA00048697"/>
    </source>
</evidence>
<dbReference type="GO" id="GO:0046872">
    <property type="term" value="F:metal ion binding"/>
    <property type="evidence" value="ECO:0007669"/>
    <property type="project" value="UniProtKB-KW"/>
</dbReference>
<dbReference type="SMART" id="SM00729">
    <property type="entry name" value="Elp3"/>
    <property type="match status" value="1"/>
</dbReference>
<evidence type="ECO:0000256" key="9">
    <source>
        <dbReference type="ARBA" id="ARBA00023150"/>
    </source>
</evidence>